<dbReference type="InterPro" id="IPR029052">
    <property type="entry name" value="Metallo-depent_PP-like"/>
</dbReference>
<evidence type="ECO:0000256" key="3">
    <source>
        <dbReference type="SAM" id="SignalP"/>
    </source>
</evidence>
<dbReference type="InterPro" id="IPR008334">
    <property type="entry name" value="5'-Nucleotdase_C"/>
</dbReference>
<feature type="signal peptide" evidence="3">
    <location>
        <begin position="1"/>
        <end position="38"/>
    </location>
</feature>
<dbReference type="InterPro" id="IPR027268">
    <property type="entry name" value="Peptidase_M4/M1_CTD_sf"/>
</dbReference>
<dbReference type="GO" id="GO:0008270">
    <property type="term" value="F:zinc ion binding"/>
    <property type="evidence" value="ECO:0007669"/>
    <property type="project" value="InterPro"/>
</dbReference>
<dbReference type="GO" id="GO:0009166">
    <property type="term" value="P:nucleotide catabolic process"/>
    <property type="evidence" value="ECO:0007669"/>
    <property type="project" value="InterPro"/>
</dbReference>
<keyword evidence="7" id="KW-0540">Nuclease</keyword>
<evidence type="ECO:0000259" key="5">
    <source>
        <dbReference type="Pfam" id="PF01433"/>
    </source>
</evidence>
<feature type="chain" id="PRO_5002445524" evidence="3">
    <location>
        <begin position="39"/>
        <end position="1405"/>
    </location>
</feature>
<dbReference type="InterPro" id="IPR006179">
    <property type="entry name" value="5_nucleotidase/apyrase"/>
</dbReference>
<dbReference type="GO" id="GO:0008253">
    <property type="term" value="F:5'-nucleotidase activity"/>
    <property type="evidence" value="ECO:0007669"/>
    <property type="project" value="TreeGrafter"/>
</dbReference>
<name>A0A0F0LZL4_9MICO</name>
<dbReference type="PANTHER" id="PTHR11575:SF24">
    <property type="entry name" value="5'-NUCLEOTIDASE"/>
    <property type="match status" value="1"/>
</dbReference>
<evidence type="ECO:0000256" key="1">
    <source>
        <dbReference type="ARBA" id="ARBA00022729"/>
    </source>
</evidence>
<organism evidence="7 8">
    <name type="scientific">Microbacterium ginsengisoli</name>
    <dbReference type="NCBI Taxonomy" id="400772"/>
    <lineage>
        <taxon>Bacteria</taxon>
        <taxon>Bacillati</taxon>
        <taxon>Actinomycetota</taxon>
        <taxon>Actinomycetes</taxon>
        <taxon>Micrococcales</taxon>
        <taxon>Microbacteriaceae</taxon>
        <taxon>Microbacterium</taxon>
    </lineage>
</organism>
<dbReference type="PANTHER" id="PTHR11575">
    <property type="entry name" value="5'-NUCLEOTIDASE-RELATED"/>
    <property type="match status" value="1"/>
</dbReference>
<gene>
    <name evidence="7" type="primary">yhcR_2</name>
    <name evidence="7" type="ORF">RR49_01388</name>
</gene>
<feature type="domain" description="Calcineurin-like phosphoesterase" evidence="4">
    <location>
        <begin position="623"/>
        <end position="841"/>
    </location>
</feature>
<evidence type="ECO:0000313" key="8">
    <source>
        <dbReference type="Proteomes" id="UP000033451"/>
    </source>
</evidence>
<dbReference type="Gene3D" id="3.90.780.10">
    <property type="entry name" value="5'-Nucleotidase, C-terminal domain"/>
    <property type="match status" value="1"/>
</dbReference>
<dbReference type="EMBL" id="JYIY01000071">
    <property type="protein sequence ID" value="KJL36836.1"/>
    <property type="molecule type" value="Genomic_DNA"/>
</dbReference>
<feature type="domain" description="Peptidase M1 membrane alanine aminopeptidase" evidence="5">
    <location>
        <begin position="341"/>
        <end position="484"/>
    </location>
</feature>
<keyword evidence="7" id="KW-0378">Hydrolase</keyword>
<reference evidence="7 8" key="1">
    <citation type="submission" date="2015-02" db="EMBL/GenBank/DDBJ databases">
        <title>Draft genome sequences of ten Microbacterium spp. with emphasis on heavy metal contaminated environments.</title>
        <authorList>
            <person name="Corretto E."/>
        </authorList>
    </citation>
    <scope>NUCLEOTIDE SEQUENCE [LARGE SCALE GENOMIC DNA]</scope>
    <source>
        <strain evidence="7 8">DSM 18659</strain>
    </source>
</reference>
<evidence type="ECO:0000313" key="7">
    <source>
        <dbReference type="EMBL" id="KJL36836.1"/>
    </source>
</evidence>
<dbReference type="STRING" id="400772.RR49_01388"/>
<dbReference type="Proteomes" id="UP000033451">
    <property type="component" value="Unassembled WGS sequence"/>
</dbReference>
<sequence>MSESSARTRRPSHRLMRLAAAGAALALAITGLALPAQAAEPATGATTAGDPLFPNVGNAGYDVQNYDIAMTYRTKTDISAVTTITAIAASPLSSFALDFEGLTVESVLVNGTAASYVRENDAAAVRYKLIVTPAQPVVGEFTVAVAYSGAPVRHIDHDGSSEGWVPTTDGVTALGQPVGSMAWFPNNNTPADKATYRIAVTAPSVAGGNPLVVASNGELTSKTVDDVAGTTQWVWTQTKPMASELSVLSIGRFNILESDIVLASGRTLHEWSFVDPTISTNTQNTIYTRRASIKPIIDWLETKLGPYPGASTGVIVDRVSVGYALETQDRPFFDGSISAPTLIHELVHQWLGNEVAPADWSHIWLNEGAAEFFTTYYQYATSTAVNPTTPENDSYSSWNSATSSRWTVPTVGFTDPSELYDWQVYNRGKYTLGALMTAIGRQAFDRLYAEWTARHAGGSATTADFIALAEEVSGRDLGAFFQDWLYDTDKPAWPPVWSANASLVVPDGTTYAAGDPLMLKLAVQSTGQVTLTGGKVVVDGSTLLPEITLPTPLPAGLSIEGTDLVWSVPDTPTGSSASLDIPFTIAADSSGAPVEFSISAPGLGSTVTSGVFSFTTAGPVKLTLLNINDFHGRIDANTVKFAGTIETLREAGRDDHTLLLSDGDNIGASLFASSYFNDEPTIDVLNALDLAASAAGNHEFDKGYSDLVGRVSDSADFSYLGANVYLKGTTTPALPEYAVIDVAGLKVAVIGAITQETPALVAPGGISSLDFGDPVAAVNRVAESLEGTVDVIIAEYHEGASAGTPDNATIEQEIAAGGAFSRIVTDTSASVDAIFTGHTHKLYDWDAPVPGTDRTRPVIQTGSYGENIGKVVLEIDRTTGAVTVAQSGNVARLASQVFPNDAAATAAASKALDDQLIARFPRVAEVATIVDETLAQARVVGEQPVGSVTADITTAFAGGSYAESGYAGGSRDNRAAQSTLGNLVADALVSTLADPDRGGAEIGVVNPGGLRAELYEGTDGVITYAEANAVLPFVNNLWTTTLTGAQFTAALEQQWQPEGSSRPYLALGLSSNVSYTFDATKPRGERITGVWIDGQPLVATNTYRVGSFNFLLQGGDNFTAFAQGTSTRDSGLIDRDAWISYLQAHPGLSPQFASRSAQLTGVPASVMRGQTIEFALSSVDLTSLGSPRSTTVTPRVTGSSATFAPIPVTNGTANVSLTFPVDATPQSTIELTVAPGGTTVVVPIQVAAGQTGPIPPTTTPVPATDEQLLAELEGLISVPSPNLVAGETVVITVGTQYAGQWVTVWLHSTPTQVGGWYQVAADGTITVTLPVGVSGSHRLVVLDASGNVIGWSSVALSVPPATGLPASGALPKTGADASWLGGVTMLALLLIGAGVIARVRPQRRS</sequence>
<proteinExistence type="predicted"/>
<dbReference type="GO" id="GO:0008768">
    <property type="term" value="F:UDP-sugar diphosphatase activity"/>
    <property type="evidence" value="ECO:0007669"/>
    <property type="project" value="TreeGrafter"/>
</dbReference>
<keyword evidence="2" id="KW-0472">Membrane</keyword>
<dbReference type="SUPFAM" id="SSF55486">
    <property type="entry name" value="Metalloproteases ('zincins'), catalytic domain"/>
    <property type="match status" value="1"/>
</dbReference>
<keyword evidence="1 3" id="KW-0732">Signal</keyword>
<dbReference type="Pfam" id="PF00149">
    <property type="entry name" value="Metallophos"/>
    <property type="match status" value="1"/>
</dbReference>
<dbReference type="CDD" id="cd09603">
    <property type="entry name" value="M1_APN_like"/>
    <property type="match status" value="1"/>
</dbReference>
<accession>A0A0F0LZL4</accession>
<dbReference type="GO" id="GO:0004519">
    <property type="term" value="F:endonuclease activity"/>
    <property type="evidence" value="ECO:0007669"/>
    <property type="project" value="UniProtKB-KW"/>
</dbReference>
<evidence type="ECO:0000259" key="6">
    <source>
        <dbReference type="Pfam" id="PF02872"/>
    </source>
</evidence>
<protein>
    <submittedName>
        <fullName evidence="7">Endonuclease YhcR</fullName>
        <ecNumber evidence="7">3.1.31.-</ecNumber>
    </submittedName>
</protein>
<keyword evidence="2" id="KW-0812">Transmembrane</keyword>
<dbReference type="EC" id="3.1.31.-" evidence="7"/>
<dbReference type="InterPro" id="IPR042097">
    <property type="entry name" value="Aminopeptidase_N-like_N_sf"/>
</dbReference>
<feature type="domain" description="5'-Nucleotidase C-terminal" evidence="6">
    <location>
        <begin position="970"/>
        <end position="1122"/>
    </location>
</feature>
<keyword evidence="8" id="KW-1185">Reference proteome</keyword>
<dbReference type="SUPFAM" id="SSF55816">
    <property type="entry name" value="5'-nucleotidase (syn. UDP-sugar hydrolase), C-terminal domain"/>
    <property type="match status" value="1"/>
</dbReference>
<dbReference type="SUPFAM" id="SSF63737">
    <property type="entry name" value="Leukotriene A4 hydrolase N-terminal domain"/>
    <property type="match status" value="1"/>
</dbReference>
<dbReference type="Gene3D" id="1.10.390.10">
    <property type="entry name" value="Neutral Protease Domain 2"/>
    <property type="match status" value="1"/>
</dbReference>
<dbReference type="GO" id="GO:0008237">
    <property type="term" value="F:metallopeptidase activity"/>
    <property type="evidence" value="ECO:0007669"/>
    <property type="project" value="InterPro"/>
</dbReference>
<dbReference type="RefSeq" id="WP_048809136.1">
    <property type="nucleotide sequence ID" value="NZ_JYIY01000071.1"/>
</dbReference>
<dbReference type="Gene3D" id="2.60.40.1730">
    <property type="entry name" value="tricorn interacting facor f3 domain"/>
    <property type="match status" value="1"/>
</dbReference>
<dbReference type="SUPFAM" id="SSF56300">
    <property type="entry name" value="Metallo-dependent phosphatases"/>
    <property type="match status" value="1"/>
</dbReference>
<dbReference type="InterPro" id="IPR036907">
    <property type="entry name" value="5'-Nucleotdase_C_sf"/>
</dbReference>
<dbReference type="InterPro" id="IPR004843">
    <property type="entry name" value="Calcineurin-like_PHP"/>
</dbReference>
<feature type="transmembrane region" description="Helical" evidence="2">
    <location>
        <begin position="1379"/>
        <end position="1399"/>
    </location>
</feature>
<evidence type="ECO:0000256" key="2">
    <source>
        <dbReference type="SAM" id="Phobius"/>
    </source>
</evidence>
<dbReference type="InterPro" id="IPR014782">
    <property type="entry name" value="Peptidase_M1_dom"/>
</dbReference>
<keyword evidence="2" id="KW-1133">Transmembrane helix</keyword>
<dbReference type="PRINTS" id="PR01607">
    <property type="entry name" value="APYRASEFAMLY"/>
</dbReference>
<keyword evidence="7" id="KW-0255">Endonuclease</keyword>
<dbReference type="Pfam" id="PF01433">
    <property type="entry name" value="Peptidase_M1"/>
    <property type="match status" value="1"/>
</dbReference>
<dbReference type="PATRIC" id="fig|400772.4.peg.1411"/>
<dbReference type="Pfam" id="PF02872">
    <property type="entry name" value="5_nucleotid_C"/>
    <property type="match status" value="1"/>
</dbReference>
<dbReference type="Gene3D" id="3.60.21.10">
    <property type="match status" value="1"/>
</dbReference>
<comment type="caution">
    <text evidence="7">The sequence shown here is derived from an EMBL/GenBank/DDBJ whole genome shotgun (WGS) entry which is preliminary data.</text>
</comment>
<dbReference type="GO" id="GO:0030288">
    <property type="term" value="C:outer membrane-bounded periplasmic space"/>
    <property type="evidence" value="ECO:0007669"/>
    <property type="project" value="TreeGrafter"/>
</dbReference>
<evidence type="ECO:0000259" key="4">
    <source>
        <dbReference type="Pfam" id="PF00149"/>
    </source>
</evidence>